<dbReference type="InterPro" id="IPR023333">
    <property type="entry name" value="Proteasome_suB-type"/>
</dbReference>
<dbReference type="PANTHER" id="PTHR32194:SF3">
    <property type="entry name" value="PROTEASOME SUBUNIT BETA"/>
    <property type="match status" value="1"/>
</dbReference>
<proteinExistence type="predicted"/>
<evidence type="ECO:0000256" key="1">
    <source>
        <dbReference type="ARBA" id="ARBA00023145"/>
    </source>
</evidence>
<organism evidence="3 4">
    <name type="scientific">Oldenlandia corymbosa var. corymbosa</name>
    <dbReference type="NCBI Taxonomy" id="529605"/>
    <lineage>
        <taxon>Eukaryota</taxon>
        <taxon>Viridiplantae</taxon>
        <taxon>Streptophyta</taxon>
        <taxon>Embryophyta</taxon>
        <taxon>Tracheophyta</taxon>
        <taxon>Spermatophyta</taxon>
        <taxon>Magnoliopsida</taxon>
        <taxon>eudicotyledons</taxon>
        <taxon>Gunneridae</taxon>
        <taxon>Pentapetalae</taxon>
        <taxon>asterids</taxon>
        <taxon>lamiids</taxon>
        <taxon>Gentianales</taxon>
        <taxon>Rubiaceae</taxon>
        <taxon>Rubioideae</taxon>
        <taxon>Spermacoceae</taxon>
        <taxon>Hedyotis-Oldenlandia complex</taxon>
        <taxon>Oldenlandia</taxon>
    </lineage>
</organism>
<dbReference type="GO" id="GO:0005839">
    <property type="term" value="C:proteasome core complex"/>
    <property type="evidence" value="ECO:0007669"/>
    <property type="project" value="InterPro"/>
</dbReference>
<dbReference type="Gene3D" id="3.60.20.10">
    <property type="entry name" value="Glutamine Phosphoribosylpyrophosphate, subunit 1, domain 1"/>
    <property type="match status" value="1"/>
</dbReference>
<feature type="transmembrane region" description="Helical" evidence="2">
    <location>
        <begin position="25"/>
        <end position="44"/>
    </location>
</feature>
<sequence>MDEVLEELECTRSLPELGLRNLGRYIDFFGVIFLTYFGLFLLNFKAKTMIGSRGTAQFIGGSSNIRDSKFINPADDHLHDDDLVDAYYKAGRETTASGLTFQPSVKAVKYPLDISVTTVSQAPDPLPPNVPLFQLYDRYPKIENGTTSLAFVIKDGIIIAVDHGPSTGSRPESLPENVIELDPRTLCTISGDIAGCKSLSSDLLKECCGLAKNKRFGSRIISQFIAENLFSRVEGALSGMIIAGFDEMGALLYCVDGLGYLRQGRKFTTGSGSGFTLGALYARYSYRLSSEEAAEAAKDVLCLAAFRARESHGFVSVFHVGPNGWKKLIYEDIGKVMEKQQSLWKKRAAEHENKELMQKPYEISSPGEYKQQIAFPNSGAIVV</sequence>
<evidence type="ECO:0000313" key="4">
    <source>
        <dbReference type="Proteomes" id="UP001161247"/>
    </source>
</evidence>
<dbReference type="GO" id="GO:0005737">
    <property type="term" value="C:cytoplasm"/>
    <property type="evidence" value="ECO:0007669"/>
    <property type="project" value="TreeGrafter"/>
</dbReference>
<dbReference type="AlphaFoldDB" id="A0AAV1E1Z1"/>
<keyword evidence="2" id="KW-0812">Transmembrane</keyword>
<dbReference type="PANTHER" id="PTHR32194">
    <property type="entry name" value="METALLOPROTEASE TLDD"/>
    <property type="match status" value="1"/>
</dbReference>
<name>A0AAV1E1Z1_OLDCO</name>
<keyword evidence="2" id="KW-1133">Transmembrane helix</keyword>
<protein>
    <submittedName>
        <fullName evidence="3">OLC1v1013617C2</fullName>
    </submittedName>
</protein>
<dbReference type="Pfam" id="PF00227">
    <property type="entry name" value="Proteasome"/>
    <property type="match status" value="1"/>
</dbReference>
<keyword evidence="2" id="KW-0472">Membrane</keyword>
<dbReference type="GO" id="GO:0051603">
    <property type="term" value="P:proteolysis involved in protein catabolic process"/>
    <property type="evidence" value="ECO:0007669"/>
    <property type="project" value="InterPro"/>
</dbReference>
<gene>
    <name evidence="3" type="ORF">OLC1_LOCUS20155</name>
</gene>
<dbReference type="EMBL" id="OX459124">
    <property type="protein sequence ID" value="CAI9113080.1"/>
    <property type="molecule type" value="Genomic_DNA"/>
</dbReference>
<reference evidence="3" key="1">
    <citation type="submission" date="2023-03" db="EMBL/GenBank/DDBJ databases">
        <authorList>
            <person name="Julca I."/>
        </authorList>
    </citation>
    <scope>NUCLEOTIDE SEQUENCE</scope>
</reference>
<dbReference type="SUPFAM" id="SSF56235">
    <property type="entry name" value="N-terminal nucleophile aminohydrolases (Ntn hydrolases)"/>
    <property type="match status" value="1"/>
</dbReference>
<dbReference type="Proteomes" id="UP001161247">
    <property type="component" value="Chromosome 7"/>
</dbReference>
<keyword evidence="4" id="KW-1185">Reference proteome</keyword>
<accession>A0AAV1E1Z1</accession>
<keyword evidence="1" id="KW-0865">Zymogen</keyword>
<dbReference type="InterPro" id="IPR001353">
    <property type="entry name" value="Proteasome_sua/b"/>
</dbReference>
<evidence type="ECO:0000313" key="3">
    <source>
        <dbReference type="EMBL" id="CAI9113080.1"/>
    </source>
</evidence>
<evidence type="ECO:0000256" key="2">
    <source>
        <dbReference type="SAM" id="Phobius"/>
    </source>
</evidence>
<dbReference type="InterPro" id="IPR029055">
    <property type="entry name" value="Ntn_hydrolases_N"/>
</dbReference>